<dbReference type="Proteomes" id="UP001063166">
    <property type="component" value="Unassembled WGS sequence"/>
</dbReference>
<dbReference type="GO" id="GO:0051213">
    <property type="term" value="F:dioxygenase activity"/>
    <property type="evidence" value="ECO:0007669"/>
    <property type="project" value="UniProtKB-KW"/>
</dbReference>
<comment type="caution">
    <text evidence="1">The sequence shown here is derived from an EMBL/GenBank/DDBJ whole genome shotgun (WGS) entry which is preliminary data.</text>
</comment>
<sequence length="183" mass="20787">MRTHGFFYAVNHGCTPEQTNRIFSIAHLAFDGVASRGRPMMAYRRRGSGSVNRHLHKRSHPEALRSFLPMIDDFARHDHYNILRPILGLLALGLKLPQDTLVDQHGYDARGQTSVRFMKYHPRSAEEAKTKNVWLKGRTDFGSITILWSQPVGGLGILSPDMEAGSTHRNRAVEYLRVYVCCL</sequence>
<keyword evidence="1" id="KW-0223">Dioxygenase</keyword>
<protein>
    <submittedName>
        <fullName evidence="1">Non-haem dioxygenase in morphine synthesis N-terminal</fullName>
    </submittedName>
</protein>
<keyword evidence="1" id="KW-0560">Oxidoreductase</keyword>
<dbReference type="OrthoDB" id="406156at2759"/>
<dbReference type="AlphaFoldDB" id="A0A9P3UQT6"/>
<name>A0A9P3UQT6_LYOSH</name>
<accession>A0A9P3UQT6</accession>
<dbReference type="SUPFAM" id="SSF51197">
    <property type="entry name" value="Clavaminate synthase-like"/>
    <property type="match status" value="1"/>
</dbReference>
<evidence type="ECO:0000313" key="2">
    <source>
        <dbReference type="Proteomes" id="UP001063166"/>
    </source>
</evidence>
<proteinExistence type="predicted"/>
<organism evidence="1 2">
    <name type="scientific">Lyophyllum shimeji</name>
    <name type="common">Hon-shimeji</name>
    <name type="synonym">Tricholoma shimeji</name>
    <dbReference type="NCBI Taxonomy" id="47721"/>
    <lineage>
        <taxon>Eukaryota</taxon>
        <taxon>Fungi</taxon>
        <taxon>Dikarya</taxon>
        <taxon>Basidiomycota</taxon>
        <taxon>Agaricomycotina</taxon>
        <taxon>Agaricomycetes</taxon>
        <taxon>Agaricomycetidae</taxon>
        <taxon>Agaricales</taxon>
        <taxon>Tricholomatineae</taxon>
        <taxon>Lyophyllaceae</taxon>
        <taxon>Lyophyllum</taxon>
    </lineage>
</organism>
<dbReference type="EMBL" id="BRPK01000007">
    <property type="protein sequence ID" value="GLB39566.1"/>
    <property type="molecule type" value="Genomic_DNA"/>
</dbReference>
<reference evidence="1" key="1">
    <citation type="submission" date="2022-07" db="EMBL/GenBank/DDBJ databases">
        <title>The genome of Lyophyllum shimeji provides insight into the initial evolution of ectomycorrhizal fungal genome.</title>
        <authorList>
            <person name="Kobayashi Y."/>
            <person name="Shibata T."/>
            <person name="Hirakawa H."/>
            <person name="Shigenobu S."/>
            <person name="Nishiyama T."/>
            <person name="Yamada A."/>
            <person name="Hasebe M."/>
            <person name="Kawaguchi M."/>
        </authorList>
    </citation>
    <scope>NUCLEOTIDE SEQUENCE</scope>
    <source>
        <strain evidence="1">AT787</strain>
    </source>
</reference>
<dbReference type="Gene3D" id="2.60.120.330">
    <property type="entry name" value="B-lactam Antibiotic, Isopenicillin N Synthase, Chain"/>
    <property type="match status" value="1"/>
</dbReference>
<evidence type="ECO:0000313" key="1">
    <source>
        <dbReference type="EMBL" id="GLB39566.1"/>
    </source>
</evidence>
<keyword evidence="2" id="KW-1185">Reference proteome</keyword>
<dbReference type="InterPro" id="IPR027443">
    <property type="entry name" value="IPNS-like_sf"/>
</dbReference>
<gene>
    <name evidence="1" type="ORF">LshimejAT787_0700760</name>
</gene>